<keyword evidence="4" id="KW-1185">Reference proteome</keyword>
<dbReference type="Pfam" id="PF12697">
    <property type="entry name" value="Abhydrolase_6"/>
    <property type="match status" value="1"/>
</dbReference>
<name>A0A0P1G0F0_9RHOB</name>
<dbReference type="OrthoDB" id="9804723at2"/>
<evidence type="ECO:0000313" key="4">
    <source>
        <dbReference type="Proteomes" id="UP000054935"/>
    </source>
</evidence>
<dbReference type="Proteomes" id="UP000054935">
    <property type="component" value="Unassembled WGS sequence"/>
</dbReference>
<dbReference type="GO" id="GO:0016787">
    <property type="term" value="F:hydrolase activity"/>
    <property type="evidence" value="ECO:0007669"/>
    <property type="project" value="UniProtKB-KW"/>
</dbReference>
<dbReference type="GO" id="GO:0004742">
    <property type="term" value="F:dihydrolipoyllysine-residue acetyltransferase activity"/>
    <property type="evidence" value="ECO:0007669"/>
    <property type="project" value="UniProtKB-EC"/>
</dbReference>
<accession>A0A0P1G0F0</accession>
<reference evidence="3 4" key="1">
    <citation type="submission" date="2015-09" db="EMBL/GenBank/DDBJ databases">
        <authorList>
            <consortium name="Swine Surveillance"/>
        </authorList>
    </citation>
    <scope>NUCLEOTIDE SEQUENCE [LARGE SCALE GENOMIC DNA]</scope>
    <source>
        <strain evidence="3 4">CECT 7648</strain>
    </source>
</reference>
<evidence type="ECO:0000256" key="1">
    <source>
        <dbReference type="ARBA" id="ARBA00022801"/>
    </source>
</evidence>
<feature type="domain" description="AB hydrolase-1" evidence="2">
    <location>
        <begin position="19"/>
        <end position="250"/>
    </location>
</feature>
<keyword evidence="1" id="KW-0378">Hydrolase</keyword>
<keyword evidence="3" id="KW-0808">Transferase</keyword>
<dbReference type="EC" id="2.3.1.12" evidence="3"/>
<dbReference type="SUPFAM" id="SSF53474">
    <property type="entry name" value="alpha/beta-Hydrolases"/>
    <property type="match status" value="1"/>
</dbReference>
<proteinExistence type="predicted"/>
<dbReference type="PRINTS" id="PR00111">
    <property type="entry name" value="ABHYDROLASE"/>
</dbReference>
<organism evidence="3 4">
    <name type="scientific">Tropicibacter naphthalenivorans</name>
    <dbReference type="NCBI Taxonomy" id="441103"/>
    <lineage>
        <taxon>Bacteria</taxon>
        <taxon>Pseudomonadati</taxon>
        <taxon>Pseudomonadota</taxon>
        <taxon>Alphaproteobacteria</taxon>
        <taxon>Rhodobacterales</taxon>
        <taxon>Roseobacteraceae</taxon>
        <taxon>Tropicibacter</taxon>
    </lineage>
</organism>
<dbReference type="AlphaFoldDB" id="A0A0P1G0F0"/>
<evidence type="ECO:0000259" key="2">
    <source>
        <dbReference type="Pfam" id="PF12697"/>
    </source>
</evidence>
<dbReference type="GO" id="GO:0016020">
    <property type="term" value="C:membrane"/>
    <property type="evidence" value="ECO:0007669"/>
    <property type="project" value="TreeGrafter"/>
</dbReference>
<dbReference type="STRING" id="441103.TRN7648_00234"/>
<gene>
    <name evidence="3" type="primary">acoC_1</name>
    <name evidence="3" type="ORF">TRN7648_00234</name>
</gene>
<dbReference type="InterPro" id="IPR000073">
    <property type="entry name" value="AB_hydrolase_1"/>
</dbReference>
<keyword evidence="3" id="KW-0012">Acyltransferase</keyword>
<protein>
    <submittedName>
        <fullName evidence="3">Dihydrolipoyllysine-residue acetyltransferase component of acetoin cleaving system</fullName>
        <ecNumber evidence="3">2.3.1.12</ecNumber>
    </submittedName>
</protein>
<sequence>MADLNVITLGEGDAPALALHCGLGRAGMWKGVAKHLPGLTLTAPDLPGHGRSAPFPAGVDVHDAATDAVRPLFDRPMHLIGHSFGATVALRLALAAPSRVLSMTLVEPVFFAAAKGADEYAPHRAAEEAFFEVYQTGDMMAAAEAFNALWGGGMPWDGFEPAAQQAMAGGMPFVAATEPSLWEDSHDMLRAGGLEALSCPVTLLRGARSVPIITDVHRGLMARLPNAREVVVDKAGHMVTLTHADQLAQAIAETVALADSIPA</sequence>
<dbReference type="PANTHER" id="PTHR43798">
    <property type="entry name" value="MONOACYLGLYCEROL LIPASE"/>
    <property type="match status" value="1"/>
</dbReference>
<dbReference type="PANTHER" id="PTHR43798:SF31">
    <property type="entry name" value="AB HYDROLASE SUPERFAMILY PROTEIN YCLE"/>
    <property type="match status" value="1"/>
</dbReference>
<dbReference type="EMBL" id="CYSE01000001">
    <property type="protein sequence ID" value="CUH75055.1"/>
    <property type="molecule type" value="Genomic_DNA"/>
</dbReference>
<evidence type="ECO:0000313" key="3">
    <source>
        <dbReference type="EMBL" id="CUH75055.1"/>
    </source>
</evidence>
<dbReference type="RefSeq" id="WP_058245809.1">
    <property type="nucleotide sequence ID" value="NZ_CYSE01000001.1"/>
</dbReference>
<dbReference type="Gene3D" id="3.40.50.1820">
    <property type="entry name" value="alpha/beta hydrolase"/>
    <property type="match status" value="1"/>
</dbReference>
<dbReference type="InterPro" id="IPR029058">
    <property type="entry name" value="AB_hydrolase_fold"/>
</dbReference>
<dbReference type="InterPro" id="IPR050266">
    <property type="entry name" value="AB_hydrolase_sf"/>
</dbReference>